<keyword evidence="2 4" id="KW-0863">Zinc-finger</keyword>
<evidence type="ECO:0000256" key="1">
    <source>
        <dbReference type="ARBA" id="ARBA00022723"/>
    </source>
</evidence>
<evidence type="ECO:0000259" key="5">
    <source>
        <dbReference type="PROSITE" id="PS50865"/>
    </source>
</evidence>
<protein>
    <recommendedName>
        <fullName evidence="5">MYND-type domain-containing protein</fullName>
    </recommendedName>
</protein>
<dbReference type="Proteomes" id="UP000521872">
    <property type="component" value="Unassembled WGS sequence"/>
</dbReference>
<dbReference type="AlphaFoldDB" id="A0A8H4VP68"/>
<sequence>MSRSKAIIYPLINDIPVREFLQDVDRLVSEEAKARLDAMEPTQAILAGYHEAPTSPFLYQLCLVAGVEAYRHSGIATMLIHHIVSGQSLPDDSKTHWEIPVLGITRILCPLSVADHNNDQKDVKLLREIHSSYPMIVEAISKDLSFLQQKGNLAYARKQLLSTMLYLFVTHPEQRPKMYSHTSVRLFLSCWLYSVPCNKNFSGKCSSKLSSSLICLLFDQDDQGHSPPDHCLKVAYQALNIDTFVSRLSLILQSPLDVETLGMEITAMSVFLRNESYHTHIVEAGIHNQIVVSSKKVFIKTAKEKVAGNDPSKKDVPQNNRSALEAHIGLTCLLHCSGKFLCTLIKNSKDGYSLLFDLIRKSPIMEVCAAAIQLLNRNSFGASIRSPWNNVLAMISDLTSSNRIHGRAVSSVPNSREYISDHEILETIKTAIESIAIPVLHSLASESGTRRPDASHSDYADVWRGILHRVGVTEQSIRESYQDQRKCCNAQCPSRKFETCLVLMPKKSRCTGCRSTFYCDRECQIMDWKYHKKECKKMRSASTVDAA</sequence>
<proteinExistence type="predicted"/>
<evidence type="ECO:0000313" key="7">
    <source>
        <dbReference type="Proteomes" id="UP000521872"/>
    </source>
</evidence>
<organism evidence="6 7">
    <name type="scientific">Agrocybe pediades</name>
    <dbReference type="NCBI Taxonomy" id="84607"/>
    <lineage>
        <taxon>Eukaryota</taxon>
        <taxon>Fungi</taxon>
        <taxon>Dikarya</taxon>
        <taxon>Basidiomycota</taxon>
        <taxon>Agaricomycotina</taxon>
        <taxon>Agaricomycetes</taxon>
        <taxon>Agaricomycetidae</taxon>
        <taxon>Agaricales</taxon>
        <taxon>Agaricineae</taxon>
        <taxon>Strophariaceae</taxon>
        <taxon>Agrocybe</taxon>
    </lineage>
</organism>
<dbReference type="Gene3D" id="6.10.140.2220">
    <property type="match status" value="1"/>
</dbReference>
<dbReference type="Pfam" id="PF01753">
    <property type="entry name" value="zf-MYND"/>
    <property type="match status" value="1"/>
</dbReference>
<comment type="caution">
    <text evidence="6">The sequence shown here is derived from an EMBL/GenBank/DDBJ whole genome shotgun (WGS) entry which is preliminary data.</text>
</comment>
<gene>
    <name evidence="6" type="ORF">D9613_008583</name>
</gene>
<feature type="domain" description="MYND-type" evidence="5">
    <location>
        <begin position="489"/>
        <end position="535"/>
    </location>
</feature>
<accession>A0A8H4VP68</accession>
<dbReference type="PROSITE" id="PS50865">
    <property type="entry name" value="ZF_MYND_2"/>
    <property type="match status" value="1"/>
</dbReference>
<evidence type="ECO:0000256" key="3">
    <source>
        <dbReference type="ARBA" id="ARBA00022833"/>
    </source>
</evidence>
<dbReference type="InterPro" id="IPR002893">
    <property type="entry name" value="Znf_MYND"/>
</dbReference>
<dbReference type="EMBL" id="JAACJL010000031">
    <property type="protein sequence ID" value="KAF4616887.1"/>
    <property type="molecule type" value="Genomic_DNA"/>
</dbReference>
<dbReference type="GO" id="GO:0008270">
    <property type="term" value="F:zinc ion binding"/>
    <property type="evidence" value="ECO:0007669"/>
    <property type="project" value="UniProtKB-KW"/>
</dbReference>
<name>A0A8H4VP68_9AGAR</name>
<dbReference type="SUPFAM" id="SSF144232">
    <property type="entry name" value="HIT/MYND zinc finger-like"/>
    <property type="match status" value="1"/>
</dbReference>
<keyword evidence="3" id="KW-0862">Zinc</keyword>
<keyword evidence="1" id="KW-0479">Metal-binding</keyword>
<keyword evidence="7" id="KW-1185">Reference proteome</keyword>
<evidence type="ECO:0000313" key="6">
    <source>
        <dbReference type="EMBL" id="KAF4616887.1"/>
    </source>
</evidence>
<evidence type="ECO:0000256" key="4">
    <source>
        <dbReference type="PROSITE-ProRule" id="PRU00134"/>
    </source>
</evidence>
<reference evidence="6 7" key="1">
    <citation type="submission" date="2019-12" db="EMBL/GenBank/DDBJ databases">
        <authorList>
            <person name="Floudas D."/>
            <person name="Bentzer J."/>
            <person name="Ahren D."/>
            <person name="Johansson T."/>
            <person name="Persson P."/>
            <person name="Tunlid A."/>
        </authorList>
    </citation>
    <scope>NUCLEOTIDE SEQUENCE [LARGE SCALE GENOMIC DNA]</scope>
    <source>
        <strain evidence="6 7">CBS 102.39</strain>
    </source>
</reference>
<evidence type="ECO:0000256" key="2">
    <source>
        <dbReference type="ARBA" id="ARBA00022771"/>
    </source>
</evidence>